<sequence length="160" mass="18605">MAKMSKILVLFDKGQGLQYKGKSLEDIDIDPTKDLVEACDNSDDDSLSEPPNDRPDNYVSEDSEALDRDNSDNETTTKRKQCKEKDCNSSGIIKKKAKNNRVRWTEEQKKLVKSYFKGHIKKRISPKKEECQTLIDEQPILLKNLDWVKVKTFVYNNYRK</sequence>
<dbReference type="RefSeq" id="XP_050497567.1">
    <property type="nucleotide sequence ID" value="XM_050641610.1"/>
</dbReference>
<proteinExistence type="predicted"/>
<dbReference type="GeneID" id="126878741"/>
<feature type="region of interest" description="Disordered" evidence="1">
    <location>
        <begin position="38"/>
        <end position="82"/>
    </location>
</feature>
<keyword evidence="3" id="KW-1185">Reference proteome</keyword>
<evidence type="ECO:0000313" key="2">
    <source>
        <dbReference type="EnsemblMetazoa" id="XP_050497567.1"/>
    </source>
</evidence>
<organism evidence="2 3">
    <name type="scientific">Diabrotica virgifera virgifera</name>
    <name type="common">western corn rootworm</name>
    <dbReference type="NCBI Taxonomy" id="50390"/>
    <lineage>
        <taxon>Eukaryota</taxon>
        <taxon>Metazoa</taxon>
        <taxon>Ecdysozoa</taxon>
        <taxon>Arthropoda</taxon>
        <taxon>Hexapoda</taxon>
        <taxon>Insecta</taxon>
        <taxon>Pterygota</taxon>
        <taxon>Neoptera</taxon>
        <taxon>Endopterygota</taxon>
        <taxon>Coleoptera</taxon>
        <taxon>Polyphaga</taxon>
        <taxon>Cucujiformia</taxon>
        <taxon>Chrysomeloidea</taxon>
        <taxon>Chrysomelidae</taxon>
        <taxon>Galerucinae</taxon>
        <taxon>Diabroticina</taxon>
        <taxon>Diabroticites</taxon>
        <taxon>Diabrotica</taxon>
    </lineage>
</organism>
<dbReference type="PANTHER" id="PTHR33480:SF5">
    <property type="entry name" value="SI:DKEY-51D8.9"/>
    <property type="match status" value="1"/>
</dbReference>
<accession>A0ABM5JI02</accession>
<dbReference type="EnsemblMetazoa" id="XM_050641610.1">
    <property type="protein sequence ID" value="XP_050497567.1"/>
    <property type="gene ID" value="LOC126878741"/>
</dbReference>
<dbReference type="Proteomes" id="UP001652700">
    <property type="component" value="Unplaced"/>
</dbReference>
<feature type="compositionally biased region" description="Basic and acidic residues" evidence="1">
    <location>
        <begin position="65"/>
        <end position="82"/>
    </location>
</feature>
<protein>
    <submittedName>
        <fullName evidence="2">Uncharacterized protein</fullName>
    </submittedName>
</protein>
<name>A0ABM5JI02_DIAVI</name>
<evidence type="ECO:0000256" key="1">
    <source>
        <dbReference type="SAM" id="MobiDB-lite"/>
    </source>
</evidence>
<dbReference type="PANTHER" id="PTHR33480">
    <property type="entry name" value="SET DOMAIN-CONTAINING PROTEIN-RELATED"/>
    <property type="match status" value="1"/>
</dbReference>
<reference evidence="2" key="1">
    <citation type="submission" date="2025-05" db="UniProtKB">
        <authorList>
            <consortium name="EnsemblMetazoa"/>
        </authorList>
    </citation>
    <scope>IDENTIFICATION</scope>
</reference>
<evidence type="ECO:0000313" key="3">
    <source>
        <dbReference type="Proteomes" id="UP001652700"/>
    </source>
</evidence>